<comment type="caution">
    <text evidence="8">The sequence shown here is derived from an EMBL/GenBank/DDBJ whole genome shotgun (WGS) entry which is preliminary data.</text>
</comment>
<keyword evidence="6 7" id="KW-0472">Membrane</keyword>
<dbReference type="InterPro" id="IPR007554">
    <property type="entry name" value="Glycerophosphate_synth"/>
</dbReference>
<accession>A0A0R1YGX2</accession>
<evidence type="ECO:0000256" key="3">
    <source>
        <dbReference type="ARBA" id="ARBA00022475"/>
    </source>
</evidence>
<dbReference type="InterPro" id="IPR051612">
    <property type="entry name" value="Teichoic_Acid_Biosynth"/>
</dbReference>
<comment type="subcellular location">
    <subcellularLocation>
        <location evidence="1">Cell membrane</location>
        <topology evidence="1">Peripheral membrane protein</topology>
    </subcellularLocation>
</comment>
<keyword evidence="7" id="KW-0812">Transmembrane</keyword>
<evidence type="ECO:0000256" key="4">
    <source>
        <dbReference type="ARBA" id="ARBA00022679"/>
    </source>
</evidence>
<dbReference type="Proteomes" id="UP000051010">
    <property type="component" value="Unassembled WGS sequence"/>
</dbReference>
<dbReference type="SUPFAM" id="SSF53756">
    <property type="entry name" value="UDP-Glycosyltransferase/glycogen phosphorylase"/>
    <property type="match status" value="1"/>
</dbReference>
<keyword evidence="4 8" id="KW-0808">Transferase</keyword>
<evidence type="ECO:0000313" key="8">
    <source>
        <dbReference type="EMBL" id="KRM41189.1"/>
    </source>
</evidence>
<dbReference type="GO" id="GO:0047355">
    <property type="term" value="F:CDP-glycerol glycerophosphotransferase activity"/>
    <property type="evidence" value="ECO:0007669"/>
    <property type="project" value="InterPro"/>
</dbReference>
<organism evidence="8 9">
    <name type="scientific">Lentilactobacillus parafarraginis DSM 18390 = JCM 14109</name>
    <dbReference type="NCBI Taxonomy" id="1423786"/>
    <lineage>
        <taxon>Bacteria</taxon>
        <taxon>Bacillati</taxon>
        <taxon>Bacillota</taxon>
        <taxon>Bacilli</taxon>
        <taxon>Lactobacillales</taxon>
        <taxon>Lactobacillaceae</taxon>
        <taxon>Lentilactobacillus</taxon>
    </lineage>
</organism>
<reference evidence="8 9" key="1">
    <citation type="journal article" date="2015" name="Genome Announc.">
        <title>Expanding the biotechnology potential of lactobacilli through comparative genomics of 213 strains and associated genera.</title>
        <authorList>
            <person name="Sun Z."/>
            <person name="Harris H.M."/>
            <person name="McCann A."/>
            <person name="Guo C."/>
            <person name="Argimon S."/>
            <person name="Zhang W."/>
            <person name="Yang X."/>
            <person name="Jeffery I.B."/>
            <person name="Cooney J.C."/>
            <person name="Kagawa T.F."/>
            <person name="Liu W."/>
            <person name="Song Y."/>
            <person name="Salvetti E."/>
            <person name="Wrobel A."/>
            <person name="Rasinkangas P."/>
            <person name="Parkhill J."/>
            <person name="Rea M.C."/>
            <person name="O'Sullivan O."/>
            <person name="Ritari J."/>
            <person name="Douillard F.P."/>
            <person name="Paul Ross R."/>
            <person name="Yang R."/>
            <person name="Briner A.E."/>
            <person name="Felis G.E."/>
            <person name="de Vos W.M."/>
            <person name="Barrangou R."/>
            <person name="Klaenhammer T.R."/>
            <person name="Caufield P.W."/>
            <person name="Cui Y."/>
            <person name="Zhang H."/>
            <person name="O'Toole P.W."/>
        </authorList>
    </citation>
    <scope>NUCLEOTIDE SEQUENCE [LARGE SCALE GENOMIC DNA]</scope>
    <source>
        <strain evidence="8 9">DSM 18390</strain>
    </source>
</reference>
<evidence type="ECO:0000256" key="1">
    <source>
        <dbReference type="ARBA" id="ARBA00004202"/>
    </source>
</evidence>
<dbReference type="Gene3D" id="3.40.50.12580">
    <property type="match status" value="1"/>
</dbReference>
<comment type="similarity">
    <text evidence="2">Belongs to the CDP-glycerol glycerophosphotransferase family.</text>
</comment>
<dbReference type="PATRIC" id="fig|1423786.4.peg.2655"/>
<evidence type="ECO:0000313" key="9">
    <source>
        <dbReference type="Proteomes" id="UP000051010"/>
    </source>
</evidence>
<proteinExistence type="inferred from homology"/>
<dbReference type="GO" id="GO:0005886">
    <property type="term" value="C:plasma membrane"/>
    <property type="evidence" value="ECO:0007669"/>
    <property type="project" value="UniProtKB-SubCell"/>
</dbReference>
<name>A0A0R1YGX2_9LACO</name>
<dbReference type="AlphaFoldDB" id="A0A0R1YGX2"/>
<dbReference type="GO" id="GO:0019350">
    <property type="term" value="P:teichoic acid biosynthetic process"/>
    <property type="evidence" value="ECO:0007669"/>
    <property type="project" value="UniProtKB-KW"/>
</dbReference>
<evidence type="ECO:0000256" key="5">
    <source>
        <dbReference type="ARBA" id="ARBA00022944"/>
    </source>
</evidence>
<keyword evidence="3" id="KW-1003">Cell membrane</keyword>
<dbReference type="PANTHER" id="PTHR37316:SF3">
    <property type="entry name" value="TEICHOIC ACID GLYCEROL-PHOSPHATE TRANSFERASE"/>
    <property type="match status" value="1"/>
</dbReference>
<protein>
    <submittedName>
        <fullName evidence="8">CDP-glycerol poly(Glycerophosphate) glycerophosphotransferase</fullName>
    </submittedName>
</protein>
<dbReference type="Pfam" id="PF04464">
    <property type="entry name" value="Glyphos_transf"/>
    <property type="match status" value="1"/>
</dbReference>
<feature type="transmembrane region" description="Helical" evidence="7">
    <location>
        <begin position="12"/>
        <end position="33"/>
    </location>
</feature>
<dbReference type="InterPro" id="IPR043148">
    <property type="entry name" value="TagF_C"/>
</dbReference>
<evidence type="ECO:0000256" key="6">
    <source>
        <dbReference type="ARBA" id="ARBA00023136"/>
    </source>
</evidence>
<evidence type="ECO:0000256" key="2">
    <source>
        <dbReference type="ARBA" id="ARBA00010488"/>
    </source>
</evidence>
<keyword evidence="5" id="KW-0777">Teichoic acid biosynthesis</keyword>
<gene>
    <name evidence="8" type="ORF">FD47_GL002534</name>
</gene>
<dbReference type="PANTHER" id="PTHR37316">
    <property type="entry name" value="TEICHOIC ACID GLYCEROL-PHOSPHATE PRIMASE"/>
    <property type="match status" value="1"/>
</dbReference>
<dbReference type="InterPro" id="IPR043149">
    <property type="entry name" value="TagF_N"/>
</dbReference>
<dbReference type="Gene3D" id="3.40.50.11820">
    <property type="match status" value="1"/>
</dbReference>
<dbReference type="EMBL" id="AZFZ01000066">
    <property type="protein sequence ID" value="KRM41189.1"/>
    <property type="molecule type" value="Genomic_DNA"/>
</dbReference>
<evidence type="ECO:0000256" key="7">
    <source>
        <dbReference type="SAM" id="Phobius"/>
    </source>
</evidence>
<sequence length="374" mass="44051">MIKEKIKTNNFLGRIYLLIASIGYYILSMLIPVDKKLMLFCSFSGRKFNDSPRVIYNEISRDNSFANYKLIWVINNPNIAPSIKSVKMGSLKYYWSLFRARYWVSNASIERLIPLKTKKHIYINTWHGIPLKRLGIDQAHLGFIVENWYQKVSFSVLTCCSEYDAKIFKHIFPNTANIQIVNLPRNLPLLKKDLFKEDIFKKLGIIHDRKIILYAPTFRDYSDNKLPKMVIDLLDDLSKKYVVLVRAHYFSQLSFPSNVIDVSKYSDVNELMIISDALITDYSSILFDYAILTKPIFLFVYDLEKYLQYRGFYKMPLSLSLPYSLDKDSLENLLRNMDNYNYKPIKQINSKYQQDNTSVAYIKNFIKKDDFSRN</sequence>
<dbReference type="RefSeq" id="WP_056980736.1">
    <property type="nucleotide sequence ID" value="NZ_AZFZ01000066.1"/>
</dbReference>
<keyword evidence="7" id="KW-1133">Transmembrane helix</keyword>